<dbReference type="HAMAP" id="MF_00454">
    <property type="entry name" value="FluC"/>
    <property type="match status" value="1"/>
</dbReference>
<keyword evidence="12" id="KW-1185">Reference proteome</keyword>
<evidence type="ECO:0000256" key="4">
    <source>
        <dbReference type="ARBA" id="ARBA00022989"/>
    </source>
</evidence>
<name>A0ABY4FQ54_9MICO</name>
<protein>
    <recommendedName>
        <fullName evidence="10">Fluoride-specific ion channel FluC</fullName>
    </recommendedName>
</protein>
<reference evidence="11 12" key="1">
    <citation type="submission" date="2022-04" db="EMBL/GenBank/DDBJ databases">
        <title>Leucobacter sp. isolated from rhizosphere of garlic.</title>
        <authorList>
            <person name="Won M."/>
            <person name="Lee C.-M."/>
            <person name="Woen H.-Y."/>
            <person name="Kwon S.-W."/>
        </authorList>
    </citation>
    <scope>NUCLEOTIDE SEQUENCE [LARGE SCALE GENOMIC DNA]</scope>
    <source>
        <strain evidence="11 12">H21R-40</strain>
    </source>
</reference>
<evidence type="ECO:0000256" key="2">
    <source>
        <dbReference type="ARBA" id="ARBA00022475"/>
    </source>
</evidence>
<evidence type="ECO:0000256" key="8">
    <source>
        <dbReference type="ARBA" id="ARBA00035585"/>
    </source>
</evidence>
<keyword evidence="10" id="KW-0406">Ion transport</keyword>
<evidence type="ECO:0000256" key="6">
    <source>
        <dbReference type="ARBA" id="ARBA00023303"/>
    </source>
</evidence>
<keyword evidence="10" id="KW-0813">Transport</keyword>
<keyword evidence="3 10" id="KW-0812">Transmembrane</keyword>
<dbReference type="Proteomes" id="UP000831786">
    <property type="component" value="Chromosome"/>
</dbReference>
<comment type="function">
    <text evidence="9 10">Fluoride-specific ion channel. Important for reducing fluoride concentration in the cell, thus reducing its toxicity.</text>
</comment>
<comment type="similarity">
    <text evidence="7 10">Belongs to the fluoride channel Fluc/FEX (TC 1.A.43) family.</text>
</comment>
<keyword evidence="5 10" id="KW-0472">Membrane</keyword>
<keyword evidence="6 10" id="KW-0407">Ion channel</keyword>
<feature type="binding site" evidence="10">
    <location>
        <position position="87"/>
    </location>
    <ligand>
        <name>Na(+)</name>
        <dbReference type="ChEBI" id="CHEBI:29101"/>
        <note>structural</note>
    </ligand>
</feature>
<dbReference type="Pfam" id="PF02537">
    <property type="entry name" value="CRCB"/>
    <property type="match status" value="1"/>
</dbReference>
<evidence type="ECO:0000256" key="3">
    <source>
        <dbReference type="ARBA" id="ARBA00022692"/>
    </source>
</evidence>
<dbReference type="EMBL" id="CP095045">
    <property type="protein sequence ID" value="UOQ58415.1"/>
    <property type="molecule type" value="Genomic_DNA"/>
</dbReference>
<evidence type="ECO:0000256" key="5">
    <source>
        <dbReference type="ARBA" id="ARBA00023136"/>
    </source>
</evidence>
<feature type="transmembrane region" description="Helical" evidence="10">
    <location>
        <begin position="105"/>
        <end position="128"/>
    </location>
</feature>
<feature type="transmembrane region" description="Helical" evidence="10">
    <location>
        <begin position="38"/>
        <end position="62"/>
    </location>
</feature>
<proteinExistence type="inferred from homology"/>
<keyword evidence="4 10" id="KW-1133">Transmembrane helix</keyword>
<feature type="binding site" evidence="10">
    <location>
        <position position="84"/>
    </location>
    <ligand>
        <name>Na(+)</name>
        <dbReference type="ChEBI" id="CHEBI:29101"/>
        <note>structural</note>
    </ligand>
</feature>
<gene>
    <name evidence="10" type="primary">fluC</name>
    <name evidence="10" type="synonym">crcB</name>
    <name evidence="11" type="ORF">MUN78_06160</name>
</gene>
<dbReference type="InterPro" id="IPR003691">
    <property type="entry name" value="FluC"/>
</dbReference>
<dbReference type="PANTHER" id="PTHR28259:SF1">
    <property type="entry name" value="FLUORIDE EXPORT PROTEIN 1-RELATED"/>
    <property type="match status" value="1"/>
</dbReference>
<evidence type="ECO:0000256" key="10">
    <source>
        <dbReference type="HAMAP-Rule" id="MF_00454"/>
    </source>
</evidence>
<comment type="activity regulation">
    <text evidence="10">Na(+) is not transported, but it plays an essential structural role and its presence is essential for fluoride channel function.</text>
</comment>
<comment type="subcellular location">
    <subcellularLocation>
        <location evidence="1 10">Cell membrane</location>
        <topology evidence="1 10">Multi-pass membrane protein</topology>
    </subcellularLocation>
</comment>
<keyword evidence="10" id="KW-0915">Sodium</keyword>
<evidence type="ECO:0000313" key="11">
    <source>
        <dbReference type="EMBL" id="UOQ58415.1"/>
    </source>
</evidence>
<evidence type="ECO:0000256" key="9">
    <source>
        <dbReference type="ARBA" id="ARBA00049940"/>
    </source>
</evidence>
<keyword evidence="2 10" id="KW-1003">Cell membrane</keyword>
<keyword evidence="10" id="KW-0479">Metal-binding</keyword>
<evidence type="ECO:0000313" key="12">
    <source>
        <dbReference type="Proteomes" id="UP000831786"/>
    </source>
</evidence>
<dbReference type="RefSeq" id="WP_244729475.1">
    <property type="nucleotide sequence ID" value="NZ_CP095045.1"/>
</dbReference>
<feature type="transmembrane region" description="Helical" evidence="10">
    <location>
        <begin position="74"/>
        <end position="93"/>
    </location>
</feature>
<comment type="catalytic activity">
    <reaction evidence="8">
        <text>fluoride(in) = fluoride(out)</text>
        <dbReference type="Rhea" id="RHEA:76159"/>
        <dbReference type="ChEBI" id="CHEBI:17051"/>
    </reaction>
    <physiologicalReaction direction="left-to-right" evidence="8">
        <dbReference type="Rhea" id="RHEA:76160"/>
    </physiologicalReaction>
</comment>
<sequence length="145" mass="14361">MSRATLPDLAVVAVGGAAGSLARYGTGLLIGSPDANGGFPFATLLVNVLGAFLLGALVEVVARRGGERGRWRTARLLLGTGVLGGFTTYSLYAGDTARLLLEGRIGVALGYAAATLLAGAAASGLGILAGRGIAPEAAAHAEDAR</sequence>
<dbReference type="PANTHER" id="PTHR28259">
    <property type="entry name" value="FLUORIDE EXPORT PROTEIN 1-RELATED"/>
    <property type="match status" value="1"/>
</dbReference>
<accession>A0ABY4FQ54</accession>
<organism evidence="11 12">
    <name type="scientific">Leucobacter allii</name>
    <dbReference type="NCBI Taxonomy" id="2932247"/>
    <lineage>
        <taxon>Bacteria</taxon>
        <taxon>Bacillati</taxon>
        <taxon>Actinomycetota</taxon>
        <taxon>Actinomycetes</taxon>
        <taxon>Micrococcales</taxon>
        <taxon>Microbacteriaceae</taxon>
        <taxon>Leucobacter</taxon>
    </lineage>
</organism>
<evidence type="ECO:0000256" key="1">
    <source>
        <dbReference type="ARBA" id="ARBA00004651"/>
    </source>
</evidence>
<evidence type="ECO:0000256" key="7">
    <source>
        <dbReference type="ARBA" id="ARBA00035120"/>
    </source>
</evidence>